<dbReference type="InterPro" id="IPR025291">
    <property type="entry name" value="DUF4153"/>
</dbReference>
<keyword evidence="1" id="KW-0812">Transmembrane</keyword>
<feature type="transmembrane region" description="Helical" evidence="1">
    <location>
        <begin position="69"/>
        <end position="88"/>
    </location>
</feature>
<dbReference type="Proteomes" id="UP001234343">
    <property type="component" value="Unassembled WGS sequence"/>
</dbReference>
<feature type="transmembrane region" description="Helical" evidence="1">
    <location>
        <begin position="220"/>
        <end position="241"/>
    </location>
</feature>
<keyword evidence="1" id="KW-0472">Membrane</keyword>
<feature type="transmembrane region" description="Helical" evidence="1">
    <location>
        <begin position="351"/>
        <end position="372"/>
    </location>
</feature>
<dbReference type="EMBL" id="JAUCBP010000012">
    <property type="protein sequence ID" value="MDM7861703.1"/>
    <property type="molecule type" value="Genomic_DNA"/>
</dbReference>
<evidence type="ECO:0000313" key="3">
    <source>
        <dbReference type="Proteomes" id="UP001234343"/>
    </source>
</evidence>
<evidence type="ECO:0000313" key="2">
    <source>
        <dbReference type="EMBL" id="MDM7861703.1"/>
    </source>
</evidence>
<sequence length="573" mass="65912">MQHDKRTPKPLIIILALLQGVALTVLYRSNEYGFWPGTDPVWLTSLVTFSISFPLLTFLCVSQANWRRTLLFIVPFSALLALLGAYVGLQQKPVDLFNNWQVLATFIATGLIAAFKALMYCQQYISQNAITYARLFKLSWRNFLIFGLSWLFTLIFWGILHLGAGLFSALGIEFFSDLLEEDWFVIPALNLAFGFAIIVFRNIQATIDNIASLLKTTVKFLLPILTLVSLSFLATLLYTGLQPLWETGSGTLLLMWLLALTLFFINTVYQDEAHQRPYGIVLHRIILIGVACLPIYSLIAAYGLWLRVEQYGWSVDRCWAVLIWAILSCFTWGYLFGIVKHRDNWLEMLSRVNVTMGIVVLLAMLLVNSPLLNFQHIAAQSQLARLQSGELSFDQFDFYYFEHSLGRQGYLRIQQLKQELDANEYAKRQILEDLYQPYTGPDHENQSLDDFLTYVRVWPSESSIPSDLLKAIYTEYSEERWRSYRDSHFYLVEQDLNSDQVADYVLINESSHHISAELWLPGENGWYATSMNTENPKEINTLLEAFSAEDISVVEPQWQHLQIGEVLFQVRSE</sequence>
<keyword evidence="3" id="KW-1185">Reference proteome</keyword>
<organism evidence="2 3">
    <name type="scientific">Alteromonas arenosi</name>
    <dbReference type="NCBI Taxonomy" id="3055817"/>
    <lineage>
        <taxon>Bacteria</taxon>
        <taxon>Pseudomonadati</taxon>
        <taxon>Pseudomonadota</taxon>
        <taxon>Gammaproteobacteria</taxon>
        <taxon>Alteromonadales</taxon>
        <taxon>Alteromonadaceae</taxon>
        <taxon>Alteromonas/Salinimonas group</taxon>
        <taxon>Alteromonas</taxon>
    </lineage>
</organism>
<keyword evidence="1" id="KW-1133">Transmembrane helix</keyword>
<feature type="transmembrane region" description="Helical" evidence="1">
    <location>
        <begin position="142"/>
        <end position="163"/>
    </location>
</feature>
<name>A0ABT7SZT6_9ALTE</name>
<feature type="transmembrane region" description="Helical" evidence="1">
    <location>
        <begin position="12"/>
        <end position="29"/>
    </location>
</feature>
<dbReference type="RefSeq" id="WP_289366357.1">
    <property type="nucleotide sequence ID" value="NZ_JAUCBP010000012.1"/>
</dbReference>
<protein>
    <submittedName>
        <fullName evidence="2">DUF4153 domain-containing protein</fullName>
    </submittedName>
</protein>
<feature type="transmembrane region" description="Helical" evidence="1">
    <location>
        <begin position="100"/>
        <end position="121"/>
    </location>
</feature>
<feature type="transmembrane region" description="Helical" evidence="1">
    <location>
        <begin position="281"/>
        <end position="299"/>
    </location>
</feature>
<feature type="transmembrane region" description="Helical" evidence="1">
    <location>
        <begin position="41"/>
        <end position="62"/>
    </location>
</feature>
<reference evidence="2 3" key="1">
    <citation type="submission" date="2023-06" db="EMBL/GenBank/DDBJ databases">
        <title>Alteromonas sp. ASW11-36 isolated from intertidal sand.</title>
        <authorList>
            <person name="Li Y."/>
        </authorList>
    </citation>
    <scope>NUCLEOTIDE SEQUENCE [LARGE SCALE GENOMIC DNA]</scope>
    <source>
        <strain evidence="2 3">ASW11-36</strain>
    </source>
</reference>
<proteinExistence type="predicted"/>
<evidence type="ECO:0000256" key="1">
    <source>
        <dbReference type="SAM" id="Phobius"/>
    </source>
</evidence>
<accession>A0ABT7SZT6</accession>
<dbReference type="Pfam" id="PF13687">
    <property type="entry name" value="DUF4153"/>
    <property type="match status" value="1"/>
</dbReference>
<gene>
    <name evidence="2" type="ORF">QTP81_13965</name>
</gene>
<feature type="transmembrane region" description="Helical" evidence="1">
    <location>
        <begin position="183"/>
        <end position="200"/>
    </location>
</feature>
<feature type="transmembrane region" description="Helical" evidence="1">
    <location>
        <begin position="319"/>
        <end position="339"/>
    </location>
</feature>
<feature type="transmembrane region" description="Helical" evidence="1">
    <location>
        <begin position="253"/>
        <end position="269"/>
    </location>
</feature>
<comment type="caution">
    <text evidence="2">The sequence shown here is derived from an EMBL/GenBank/DDBJ whole genome shotgun (WGS) entry which is preliminary data.</text>
</comment>